<organism evidence="2 3">
    <name type="scientific">Scandinavium lactucae</name>
    <dbReference type="NCBI Taxonomy" id="3095028"/>
    <lineage>
        <taxon>Bacteria</taxon>
        <taxon>Pseudomonadati</taxon>
        <taxon>Pseudomonadota</taxon>
        <taxon>Gammaproteobacteria</taxon>
        <taxon>Enterobacterales</taxon>
        <taxon>Enterobacteriaceae</taxon>
        <taxon>Scandinavium</taxon>
    </lineage>
</organism>
<evidence type="ECO:0000313" key="2">
    <source>
        <dbReference type="EMBL" id="MDX6039166.1"/>
    </source>
</evidence>
<sequence>MKIKRFLLIILSRAIRGAGMGMGVSGILFSVWFFSFHLMKVNIYGVYFQLVIFFVGYVMYRFAYTYIYDEWNDGY</sequence>
<protein>
    <submittedName>
        <fullName evidence="2">Uncharacterized protein</fullName>
    </submittedName>
</protein>
<evidence type="ECO:0000313" key="3">
    <source>
        <dbReference type="Proteomes" id="UP001275664"/>
    </source>
</evidence>
<accession>A0ABU4QIP6</accession>
<dbReference type="RefSeq" id="WP_319785371.1">
    <property type="nucleotide sequence ID" value="NZ_JAWXRD010000002.1"/>
</dbReference>
<gene>
    <name evidence="2" type="ORF">SIK69_03020</name>
</gene>
<dbReference type="EMBL" id="JAWXRD010000002">
    <property type="protein sequence ID" value="MDX6039166.1"/>
    <property type="molecule type" value="Genomic_DNA"/>
</dbReference>
<feature type="transmembrane region" description="Helical" evidence="1">
    <location>
        <begin position="41"/>
        <end position="60"/>
    </location>
</feature>
<keyword evidence="1" id="KW-1133">Transmembrane helix</keyword>
<keyword evidence="3" id="KW-1185">Reference proteome</keyword>
<feature type="transmembrane region" description="Helical" evidence="1">
    <location>
        <begin position="7"/>
        <end position="35"/>
    </location>
</feature>
<proteinExistence type="predicted"/>
<keyword evidence="1" id="KW-0472">Membrane</keyword>
<reference evidence="2 3" key="1">
    <citation type="submission" date="2023-11" db="EMBL/GenBank/DDBJ databases">
        <title>Scandinavium wanjuensis sp. nov., isolated from lettuce South Korea.</title>
        <authorList>
            <person name="Park J."/>
            <person name="Park S."/>
            <person name="Oh K.K."/>
            <person name="Cho G.S."/>
            <person name="Franz C.M.A.P."/>
        </authorList>
    </citation>
    <scope>NUCLEOTIDE SEQUENCE [LARGE SCALE GENOMIC DNA]</scope>
    <source>
        <strain evidence="2 3">V105_6</strain>
    </source>
</reference>
<evidence type="ECO:0000256" key="1">
    <source>
        <dbReference type="SAM" id="Phobius"/>
    </source>
</evidence>
<comment type="caution">
    <text evidence="2">The sequence shown here is derived from an EMBL/GenBank/DDBJ whole genome shotgun (WGS) entry which is preliminary data.</text>
</comment>
<keyword evidence="1" id="KW-0812">Transmembrane</keyword>
<name>A0ABU4QIP6_9ENTR</name>
<dbReference type="Proteomes" id="UP001275664">
    <property type="component" value="Unassembled WGS sequence"/>
</dbReference>